<comment type="similarity">
    <text evidence="2 13">Belongs to the small GTPase superfamily. Arf family.</text>
</comment>
<evidence type="ECO:0000256" key="11">
    <source>
        <dbReference type="PIRSR" id="PIRSR606689-1"/>
    </source>
</evidence>
<proteinExistence type="inferred from homology"/>
<keyword evidence="12" id="KW-0479">Metal-binding</keyword>
<evidence type="ECO:0000313" key="15">
    <source>
        <dbReference type="Proteomes" id="UP000234681"/>
    </source>
</evidence>
<dbReference type="PANTHER" id="PTHR11711">
    <property type="entry name" value="ADP RIBOSYLATION FACTOR-RELATED"/>
    <property type="match status" value="1"/>
</dbReference>
<evidence type="ECO:0000256" key="12">
    <source>
        <dbReference type="PIRSR" id="PIRSR606689-2"/>
    </source>
</evidence>
<evidence type="ECO:0000256" key="5">
    <source>
        <dbReference type="ARBA" id="ARBA00022741"/>
    </source>
</evidence>
<keyword evidence="5 11" id="KW-0547">Nucleotide-binding</keyword>
<dbReference type="AlphaFoldDB" id="A6HEZ5"/>
<keyword evidence="4" id="KW-0519">Myristate</keyword>
<dbReference type="Proteomes" id="UP000234681">
    <property type="component" value="Chromosome 10"/>
</dbReference>
<evidence type="ECO:0000256" key="13">
    <source>
        <dbReference type="RuleBase" id="RU003925"/>
    </source>
</evidence>
<dbReference type="InterPro" id="IPR027417">
    <property type="entry name" value="P-loop_NTPase"/>
</dbReference>
<dbReference type="SUPFAM" id="SSF52540">
    <property type="entry name" value="P-loop containing nucleoside triphosphate hydrolases"/>
    <property type="match status" value="1"/>
</dbReference>
<dbReference type="GO" id="GO:0015031">
    <property type="term" value="P:protein transport"/>
    <property type="evidence" value="ECO:0007669"/>
    <property type="project" value="UniProtKB-KW"/>
</dbReference>
<dbReference type="GO" id="GO:0005525">
    <property type="term" value="F:GTP binding"/>
    <property type="evidence" value="ECO:0007669"/>
    <property type="project" value="UniProtKB-KW"/>
</dbReference>
<evidence type="ECO:0000256" key="3">
    <source>
        <dbReference type="ARBA" id="ARBA00022448"/>
    </source>
</evidence>
<feature type="binding site" evidence="11">
    <location>
        <position position="70"/>
    </location>
    <ligand>
        <name>GTP</name>
        <dbReference type="ChEBI" id="CHEBI:37565"/>
    </ligand>
</feature>
<comment type="subcellular location">
    <subcellularLocation>
        <location evidence="1">Golgi apparatus</location>
    </subcellularLocation>
</comment>
<dbReference type="FunFam" id="3.40.50.300:FF:003500">
    <property type="entry name" value="ADP-ribosylation factor 1"/>
    <property type="match status" value="1"/>
</dbReference>
<dbReference type="RGD" id="621270">
    <property type="gene designation" value="Arf1"/>
</dbReference>
<dbReference type="Gene3D" id="3.40.50.300">
    <property type="entry name" value="P-loop containing nucleotide triphosphate hydrolases"/>
    <property type="match status" value="1"/>
</dbReference>
<keyword evidence="6" id="KW-0931">ER-Golgi transport</keyword>
<dbReference type="InterPro" id="IPR024156">
    <property type="entry name" value="Small_GTPase_ARF"/>
</dbReference>
<keyword evidence="12" id="KW-0460">Magnesium</keyword>
<dbReference type="GO" id="GO:0046872">
    <property type="term" value="F:metal ion binding"/>
    <property type="evidence" value="ECO:0007669"/>
    <property type="project" value="UniProtKB-KW"/>
</dbReference>
<evidence type="ECO:0000256" key="7">
    <source>
        <dbReference type="ARBA" id="ARBA00022927"/>
    </source>
</evidence>
<evidence type="ECO:0000313" key="16">
    <source>
        <dbReference type="RGD" id="621270"/>
    </source>
</evidence>
<dbReference type="EMBL" id="CH473948">
    <property type="protein sequence ID" value="EDM04603.1"/>
    <property type="molecule type" value="Genomic_DNA"/>
</dbReference>
<dbReference type="PROSITE" id="PS51417">
    <property type="entry name" value="ARF"/>
    <property type="match status" value="1"/>
</dbReference>
<evidence type="ECO:0000256" key="6">
    <source>
        <dbReference type="ARBA" id="ARBA00022892"/>
    </source>
</evidence>
<dbReference type="InterPro" id="IPR006689">
    <property type="entry name" value="Small_GTPase_ARF/SAR"/>
</dbReference>
<evidence type="ECO:0000256" key="2">
    <source>
        <dbReference type="ARBA" id="ARBA00010290"/>
    </source>
</evidence>
<sequence>MGNIFANLFKGLFGKKEMRILMVGLDAAGKTTILYKLKLGEIVTTIPTIGFNVETVEYKNISFTVWDVGGQDKIRPLWRHYFQNTQVPLLRPQLSSHVANVRLCGPECQKLSPWVGHSVHRTVLYMCRRSLQPGFYLM</sequence>
<gene>
    <name evidence="14 16" type="primary">Arf1</name>
    <name evidence="14" type="ORF">rCG_32900</name>
</gene>
<feature type="binding site" evidence="11">
    <location>
        <begin position="24"/>
        <end position="31"/>
    </location>
    <ligand>
        <name>GTP</name>
        <dbReference type="ChEBI" id="CHEBI:37565"/>
    </ligand>
</feature>
<keyword evidence="9 11" id="KW-0342">GTP-binding</keyword>
<reference evidence="14 15" key="1">
    <citation type="submission" date="2005-07" db="EMBL/GenBank/DDBJ databases">
        <authorList>
            <person name="Mural R.J."/>
            <person name="Li P.W."/>
            <person name="Adams M.D."/>
            <person name="Amanatides P.G."/>
            <person name="Baden-Tillson H."/>
            <person name="Barnstead M."/>
            <person name="Chin S.H."/>
            <person name="Dew I."/>
            <person name="Evans C.A."/>
            <person name="Ferriera S."/>
            <person name="Flanigan M."/>
            <person name="Fosler C."/>
            <person name="Glodek A."/>
            <person name="Gu Z."/>
            <person name="Holt R.A."/>
            <person name="Jennings D."/>
            <person name="Kraft C.L."/>
            <person name="Lu F."/>
            <person name="Nguyen T."/>
            <person name="Nusskern D.R."/>
            <person name="Pfannkoch C.M."/>
            <person name="Sitter C."/>
            <person name="Sutton G.G."/>
            <person name="Venter J.C."/>
            <person name="Wang Z."/>
            <person name="Woodage T."/>
            <person name="Zheng X.H."/>
            <person name="Zhong F."/>
        </authorList>
    </citation>
    <scope>NUCLEOTIDE SEQUENCE [LARGE SCALE GENOMIC DNA]</scope>
    <source>
        <strain>BN</strain>
        <strain evidence="15">Sprague-Dawley</strain>
    </source>
</reference>
<dbReference type="PRINTS" id="PR00328">
    <property type="entry name" value="SAR1GTPBP"/>
</dbReference>
<keyword evidence="3" id="KW-0813">Transport</keyword>
<evidence type="ECO:0000256" key="1">
    <source>
        <dbReference type="ARBA" id="ARBA00004555"/>
    </source>
</evidence>
<name>A6HEZ5_RAT</name>
<keyword evidence="10" id="KW-0449">Lipoprotein</keyword>
<evidence type="ECO:0000256" key="9">
    <source>
        <dbReference type="ARBA" id="ARBA00023134"/>
    </source>
</evidence>
<organism evidence="14 15">
    <name type="scientific">Rattus norvegicus</name>
    <name type="common">Rat</name>
    <dbReference type="NCBI Taxonomy" id="10116"/>
    <lineage>
        <taxon>Eukaryota</taxon>
        <taxon>Metazoa</taxon>
        <taxon>Chordata</taxon>
        <taxon>Craniata</taxon>
        <taxon>Vertebrata</taxon>
        <taxon>Euteleostomi</taxon>
        <taxon>Mammalia</taxon>
        <taxon>Eutheria</taxon>
        <taxon>Euarchontoglires</taxon>
        <taxon>Glires</taxon>
        <taxon>Rodentia</taxon>
        <taxon>Myomorpha</taxon>
        <taxon>Muroidea</taxon>
        <taxon>Muridae</taxon>
        <taxon>Murinae</taxon>
        <taxon>Rattus</taxon>
    </lineage>
</organism>
<dbReference type="Pfam" id="PF00025">
    <property type="entry name" value="Arf"/>
    <property type="match status" value="1"/>
</dbReference>
<dbReference type="SMART" id="SM00177">
    <property type="entry name" value="ARF"/>
    <property type="match status" value="1"/>
</dbReference>
<dbReference type="GO" id="GO:0005794">
    <property type="term" value="C:Golgi apparatus"/>
    <property type="evidence" value="ECO:0007669"/>
    <property type="project" value="UniProtKB-SubCell"/>
</dbReference>
<protein>
    <submittedName>
        <fullName evidence="14">ADP-ribosylation factor 1, isoform CRA_e</fullName>
    </submittedName>
</protein>
<feature type="binding site" evidence="12">
    <location>
        <position position="31"/>
    </location>
    <ligand>
        <name>Mg(2+)</name>
        <dbReference type="ChEBI" id="CHEBI:18420"/>
    </ligand>
</feature>
<dbReference type="GO" id="GO:0003924">
    <property type="term" value="F:GTPase activity"/>
    <property type="evidence" value="ECO:0007669"/>
    <property type="project" value="InterPro"/>
</dbReference>
<dbReference type="GO" id="GO:0016192">
    <property type="term" value="P:vesicle-mediated transport"/>
    <property type="evidence" value="ECO:0007669"/>
    <property type="project" value="UniProtKB-KW"/>
</dbReference>
<evidence type="ECO:0000256" key="8">
    <source>
        <dbReference type="ARBA" id="ARBA00023034"/>
    </source>
</evidence>
<keyword evidence="8" id="KW-0333">Golgi apparatus</keyword>
<dbReference type="InterPro" id="IPR005225">
    <property type="entry name" value="Small_GTP-bd"/>
</dbReference>
<keyword evidence="7" id="KW-0653">Protein transport</keyword>
<evidence type="ECO:0000256" key="4">
    <source>
        <dbReference type="ARBA" id="ARBA00022707"/>
    </source>
</evidence>
<evidence type="ECO:0000256" key="10">
    <source>
        <dbReference type="ARBA" id="ARBA00023288"/>
    </source>
</evidence>
<accession>A6HEZ5</accession>
<feature type="binding site" evidence="12">
    <location>
        <position position="48"/>
    </location>
    <ligand>
        <name>Mg(2+)</name>
        <dbReference type="ChEBI" id="CHEBI:18420"/>
    </ligand>
</feature>
<dbReference type="NCBIfam" id="TIGR00231">
    <property type="entry name" value="small_GTP"/>
    <property type="match status" value="1"/>
</dbReference>
<evidence type="ECO:0000313" key="14">
    <source>
        <dbReference type="EMBL" id="EDM04603.1"/>
    </source>
</evidence>